<evidence type="ECO:0000313" key="2">
    <source>
        <dbReference type="EMBL" id="MFJ1269854.1"/>
    </source>
</evidence>
<dbReference type="EMBL" id="JBGORX010000009">
    <property type="protein sequence ID" value="MFJ1269854.1"/>
    <property type="molecule type" value="Genomic_DNA"/>
</dbReference>
<feature type="region of interest" description="Disordered" evidence="1">
    <location>
        <begin position="85"/>
        <end position="111"/>
    </location>
</feature>
<accession>A0ABW8DAX3</accession>
<reference evidence="2 3" key="1">
    <citation type="submission" date="2024-08" db="EMBL/GenBank/DDBJ databases">
        <title>Draft Genome Sequence of Legionella lytica strain DSB2004, Isolated From a Fire Sprinkler System.</title>
        <authorList>
            <person name="Everhart A.D."/>
            <person name="Kidane D.T."/>
            <person name="Farone A.L."/>
            <person name="Farone M.B."/>
        </authorList>
    </citation>
    <scope>NUCLEOTIDE SEQUENCE [LARGE SCALE GENOMIC DNA]</scope>
    <source>
        <strain evidence="2 3">DSB2004</strain>
    </source>
</reference>
<keyword evidence="3" id="KW-1185">Reference proteome</keyword>
<sequence length="120" mass="13700">MLEHTEGLRKQQNLLQQALEIELPQQKQNVNKAIVAVEPPEEIPAQANDVEADDELLLSLIDQTLDAGEQHLLKGSEIRVELLQEDHSATHEVEPKDQKNDSNQPKIGDDYPVRFFEWVK</sequence>
<evidence type="ECO:0000256" key="1">
    <source>
        <dbReference type="SAM" id="MobiDB-lite"/>
    </source>
</evidence>
<organism evidence="2 3">
    <name type="scientific">Legionella lytica</name>
    <dbReference type="NCBI Taxonomy" id="96232"/>
    <lineage>
        <taxon>Bacteria</taxon>
        <taxon>Pseudomonadati</taxon>
        <taxon>Pseudomonadota</taxon>
        <taxon>Gammaproteobacteria</taxon>
        <taxon>Legionellales</taxon>
        <taxon>Legionellaceae</taxon>
        <taxon>Legionella</taxon>
    </lineage>
</organism>
<feature type="compositionally biased region" description="Basic and acidic residues" evidence="1">
    <location>
        <begin position="85"/>
        <end position="100"/>
    </location>
</feature>
<name>A0ABW8DAX3_9GAMM</name>
<proteinExistence type="predicted"/>
<evidence type="ECO:0000313" key="3">
    <source>
        <dbReference type="Proteomes" id="UP001615550"/>
    </source>
</evidence>
<dbReference type="RefSeq" id="WP_400188665.1">
    <property type="nucleotide sequence ID" value="NZ_JBGORX010000009.1"/>
</dbReference>
<comment type="caution">
    <text evidence="2">The sequence shown here is derived from an EMBL/GenBank/DDBJ whole genome shotgun (WGS) entry which is preliminary data.</text>
</comment>
<dbReference type="Proteomes" id="UP001615550">
    <property type="component" value="Unassembled WGS sequence"/>
</dbReference>
<gene>
    <name evidence="2" type="ORF">ACD661_14925</name>
</gene>
<protein>
    <submittedName>
        <fullName evidence="2">Uncharacterized protein</fullName>
    </submittedName>
</protein>